<dbReference type="Proteomes" id="UP001595955">
    <property type="component" value="Unassembled WGS sequence"/>
</dbReference>
<name>A0ABV9D9L1_9MICO</name>
<proteinExistence type="predicted"/>
<evidence type="ECO:0008006" key="3">
    <source>
        <dbReference type="Google" id="ProtNLM"/>
    </source>
</evidence>
<reference evidence="2" key="1">
    <citation type="journal article" date="2019" name="Int. J. Syst. Evol. Microbiol.">
        <title>The Global Catalogue of Microorganisms (GCM) 10K type strain sequencing project: providing services to taxonomists for standard genome sequencing and annotation.</title>
        <authorList>
            <consortium name="The Broad Institute Genomics Platform"/>
            <consortium name="The Broad Institute Genome Sequencing Center for Infectious Disease"/>
            <person name="Wu L."/>
            <person name="Ma J."/>
        </authorList>
    </citation>
    <scope>NUCLEOTIDE SEQUENCE [LARGE SCALE GENOMIC DNA]</scope>
    <source>
        <strain evidence="2">JCM 3369</strain>
    </source>
</reference>
<evidence type="ECO:0000313" key="2">
    <source>
        <dbReference type="Proteomes" id="UP001595955"/>
    </source>
</evidence>
<dbReference type="InterPro" id="IPR020835">
    <property type="entry name" value="Catalase_sf"/>
</dbReference>
<protein>
    <recommendedName>
        <fullName evidence="3">Phosphodiesterase</fullName>
    </recommendedName>
</protein>
<accession>A0ABV9D9L1</accession>
<comment type="caution">
    <text evidence="1">The sequence shown here is derived from an EMBL/GenBank/DDBJ whole genome shotgun (WGS) entry which is preliminary data.</text>
</comment>
<sequence>MTFLARVGDSAAAGAGQVFGQVLGAVAALRNAKPLHPRGVVHAGTLVRRGAATGVPLLDDAGPRPCLVRTSRSIGLPAPLPDIHGVALRLEEDGRPVDLLFATTGSGTLTRYVLRPVRSPQAALTTMMPLRTPSGALQLRLTPAGQSGTAQEWVLSVSTPARRTWEPIAHLVAGTGPAGPDADPPLRFDPVRHVPTGTSVDRWIRLVRDPSYVLARRRWPHEATGPV</sequence>
<organism evidence="1 2">
    <name type="scientific">Georgenia faecalis</name>
    <dbReference type="NCBI Taxonomy" id="2483799"/>
    <lineage>
        <taxon>Bacteria</taxon>
        <taxon>Bacillati</taxon>
        <taxon>Actinomycetota</taxon>
        <taxon>Actinomycetes</taxon>
        <taxon>Micrococcales</taxon>
        <taxon>Bogoriellaceae</taxon>
        <taxon>Georgenia</taxon>
    </lineage>
</organism>
<dbReference type="SUPFAM" id="SSF56634">
    <property type="entry name" value="Heme-dependent catalase-like"/>
    <property type="match status" value="1"/>
</dbReference>
<keyword evidence="2" id="KW-1185">Reference proteome</keyword>
<dbReference type="RefSeq" id="WP_164471401.1">
    <property type="nucleotide sequence ID" value="NZ_CP033325.1"/>
</dbReference>
<gene>
    <name evidence="1" type="ORF">ACFO3F_07380</name>
</gene>
<evidence type="ECO:0000313" key="1">
    <source>
        <dbReference type="EMBL" id="MFC4555066.1"/>
    </source>
</evidence>
<dbReference type="EMBL" id="JBHSGF010000004">
    <property type="protein sequence ID" value="MFC4555066.1"/>
    <property type="molecule type" value="Genomic_DNA"/>
</dbReference>